<dbReference type="Proteomes" id="UP000242818">
    <property type="component" value="Unassembled WGS sequence"/>
</dbReference>
<name>A0A1C4DF49_9BACT</name>
<dbReference type="AlphaFoldDB" id="A0A1C4DF49"/>
<sequence>MTQQNHRPRWSQLIHLLHPRQAKPNRINFTTRLEARDIPVPLQCLAPRLAKTHCVGLHRSILLQSSYDNQGLPLGMMQVYNNGLPPQAPKMLEDIVALVCCLYGGANCNIVGEGPLHFRQGRYYFTRVKNDYNECHFFPGLSVYYYVLLPPWLVEQLLTREAFMHSGVLQALYQATQRNKTVLIDMPHQVITEPMAQLLALLQRLPLQDEGQEQVIFNKTVALVEEAITQAGRGNAHIPPVSHGMDELFTGAEAGYREQLRQEALMAWCPAWVLAGWRYMRKLKGMHW</sequence>
<organism evidence="1 2">
    <name type="scientific">Chitinophaga costaii</name>
    <dbReference type="NCBI Taxonomy" id="1335309"/>
    <lineage>
        <taxon>Bacteria</taxon>
        <taxon>Pseudomonadati</taxon>
        <taxon>Bacteroidota</taxon>
        <taxon>Chitinophagia</taxon>
        <taxon>Chitinophagales</taxon>
        <taxon>Chitinophagaceae</taxon>
        <taxon>Chitinophaga</taxon>
    </lineage>
</organism>
<dbReference type="EMBL" id="FMAR01000005">
    <property type="protein sequence ID" value="SCC30002.1"/>
    <property type="molecule type" value="Genomic_DNA"/>
</dbReference>
<evidence type="ECO:0000313" key="2">
    <source>
        <dbReference type="Proteomes" id="UP000242818"/>
    </source>
</evidence>
<keyword evidence="2" id="KW-1185">Reference proteome</keyword>
<gene>
    <name evidence="1" type="ORF">GA0116948_105243</name>
</gene>
<evidence type="ECO:0000313" key="1">
    <source>
        <dbReference type="EMBL" id="SCC30002.1"/>
    </source>
</evidence>
<accession>A0A1C4DF49</accession>
<protein>
    <submittedName>
        <fullName evidence="1">Uncharacterized protein</fullName>
    </submittedName>
</protein>
<dbReference type="OrthoDB" id="686574at2"/>
<dbReference type="RefSeq" id="WP_089711588.1">
    <property type="nucleotide sequence ID" value="NZ_FMAR01000005.1"/>
</dbReference>
<proteinExistence type="predicted"/>
<reference evidence="1 2" key="1">
    <citation type="submission" date="2016-08" db="EMBL/GenBank/DDBJ databases">
        <authorList>
            <person name="Seilhamer J.J."/>
        </authorList>
    </citation>
    <scope>NUCLEOTIDE SEQUENCE [LARGE SCALE GENOMIC DNA]</scope>
    <source>
        <strain evidence="1 2">A37T2</strain>
    </source>
</reference>